<proteinExistence type="predicted"/>
<reference evidence="3" key="2">
    <citation type="submission" date="2016-02" db="EMBL/GenBank/DDBJ databases">
        <title>Genome sequencing of Aspergillus luchuensis NBRC 4314.</title>
        <authorList>
            <person name="Yamada O."/>
        </authorList>
    </citation>
    <scope>NUCLEOTIDE SEQUENCE [LARGE SCALE GENOMIC DNA]</scope>
    <source>
        <strain evidence="3">RIB 2604</strain>
    </source>
</reference>
<feature type="compositionally biased region" description="Acidic residues" evidence="1">
    <location>
        <begin position="58"/>
        <end position="73"/>
    </location>
</feature>
<dbReference type="VEuPathDB" id="FungiDB:ASPFODRAFT_42089"/>
<protein>
    <submittedName>
        <fullName evidence="2">Uncharacterized protein</fullName>
    </submittedName>
</protein>
<organism evidence="2 3">
    <name type="scientific">Aspergillus kawachii</name>
    <name type="common">White koji mold</name>
    <name type="synonym">Aspergillus awamori var. kawachi</name>
    <dbReference type="NCBI Taxonomy" id="1069201"/>
    <lineage>
        <taxon>Eukaryota</taxon>
        <taxon>Fungi</taxon>
        <taxon>Dikarya</taxon>
        <taxon>Ascomycota</taxon>
        <taxon>Pezizomycotina</taxon>
        <taxon>Eurotiomycetes</taxon>
        <taxon>Eurotiomycetidae</taxon>
        <taxon>Eurotiales</taxon>
        <taxon>Aspergillaceae</taxon>
        <taxon>Aspergillus</taxon>
        <taxon>Aspergillus subgen. Circumdati</taxon>
    </lineage>
</organism>
<comment type="caution">
    <text evidence="2">The sequence shown here is derived from an EMBL/GenBank/DDBJ whole genome shotgun (WGS) entry which is preliminary data.</text>
</comment>
<feature type="compositionally biased region" description="Low complexity" evidence="1">
    <location>
        <begin position="37"/>
        <end position="52"/>
    </location>
</feature>
<dbReference type="EMBL" id="BCWF01000017">
    <property type="protein sequence ID" value="GAT24056.1"/>
    <property type="molecule type" value="Genomic_DNA"/>
</dbReference>
<evidence type="ECO:0000313" key="2">
    <source>
        <dbReference type="EMBL" id="GAT24056.1"/>
    </source>
</evidence>
<accession>A0A146FDW1</accession>
<reference evidence="2 3" key="1">
    <citation type="journal article" date="2016" name="DNA Res.">
        <title>Genome sequence of Aspergillus luchuensis NBRC 4314.</title>
        <authorList>
            <person name="Yamada O."/>
            <person name="Machida M."/>
            <person name="Hosoyama A."/>
            <person name="Goto M."/>
            <person name="Takahashi T."/>
            <person name="Futagami T."/>
            <person name="Yamagata Y."/>
            <person name="Takeuchi M."/>
            <person name="Kobayashi T."/>
            <person name="Koike H."/>
            <person name="Abe K."/>
            <person name="Asai K."/>
            <person name="Arita M."/>
            <person name="Fujita N."/>
            <person name="Fukuda K."/>
            <person name="Higa K."/>
            <person name="Horikawa H."/>
            <person name="Ishikawa T."/>
            <person name="Jinno K."/>
            <person name="Kato Y."/>
            <person name="Kirimura K."/>
            <person name="Mizutani O."/>
            <person name="Nakasone K."/>
            <person name="Sano M."/>
            <person name="Shiraishi Y."/>
            <person name="Tsukahara M."/>
            <person name="Gomi K."/>
        </authorList>
    </citation>
    <scope>NUCLEOTIDE SEQUENCE [LARGE SCALE GENOMIC DNA]</scope>
    <source>
        <strain evidence="2 3">RIB 2604</strain>
    </source>
</reference>
<evidence type="ECO:0000313" key="3">
    <source>
        <dbReference type="Proteomes" id="UP000075230"/>
    </source>
</evidence>
<sequence length="218" mass="23838">MGAGYPCSTARLPSTLPPDLCIRFLSFLSQNAHTSEAPAMTPSGTPTPTPMAVSRPAEDEEEDEEAEEDVTEADEFDEVHVLFPDDASAVEFASAAYPYSIFPVATSNEFPCGQITSLPLLIGVPQQYVETPFSYRRFIIEQPPSLLISSTQYKSAKDGQLSDSQFGSVHAPRDRTYGCSPVSMQRLFDRQTSDFPQHAEYVSDEQGTLLLAMVPSGK</sequence>
<name>A0A146FDW1_ASPKA</name>
<feature type="region of interest" description="Disordered" evidence="1">
    <location>
        <begin position="35"/>
        <end position="73"/>
    </location>
</feature>
<evidence type="ECO:0000256" key="1">
    <source>
        <dbReference type="SAM" id="MobiDB-lite"/>
    </source>
</evidence>
<dbReference type="Proteomes" id="UP000075230">
    <property type="component" value="Unassembled WGS sequence"/>
</dbReference>
<dbReference type="AlphaFoldDB" id="A0A146FDW1"/>
<gene>
    <name evidence="2" type="ORF">RIB2604_01711990</name>
</gene>